<gene>
    <name evidence="2" type="ORF">GMOD_00006795</name>
</gene>
<feature type="compositionally biased region" description="Polar residues" evidence="1">
    <location>
        <begin position="297"/>
        <end position="331"/>
    </location>
</feature>
<dbReference type="AlphaFoldDB" id="A0A3M7MAV9"/>
<sequence length="434" mass="48349">MVRNHINFPSGPKASWLDMLPPEQSTPSSRRSGCEHHERHIPHTTPQMLTRIQTLRTILTSIQTTLDTRLLLRELVKTNGLYCLHCTPLGVTGQCDHTCPFLRPTNRAYYQESYYCRCDSPWLTRIDDDLAAYRRIVEDMDDAQGKGVYAATVGRWERAVEVLGEGCRVAMEDDAERDDYLKDVWLWDGEGVARKLAAWGFEGAWGKGMEGRPVRALSERGDCRCTVKEATTRNASDQQCVQPRSQPFLEPAYKSASQLRITVPARETQLESHHRSRAKTPVRTSSTLVLHPPKVAQGQSSSSPNKDSNANQNDSPKPTSESPAPSTSKGSSGKREFSTFARRMKEDKEPAVSQGKHNEPSPSEVKGAKPKILNENPPAAGEESEEVRKHNEDMSNRAEQAHERVSNEDAEKDKVPASFWKGEGGRGGSEGVKS</sequence>
<evidence type="ECO:0000256" key="1">
    <source>
        <dbReference type="SAM" id="MobiDB-lite"/>
    </source>
</evidence>
<feature type="compositionally biased region" description="Gly residues" evidence="1">
    <location>
        <begin position="425"/>
        <end position="434"/>
    </location>
</feature>
<dbReference type="Proteomes" id="UP000265663">
    <property type="component" value="Unassembled WGS sequence"/>
</dbReference>
<proteinExistence type="predicted"/>
<protein>
    <submittedName>
        <fullName evidence="2">Conserved serine-rich</fullName>
    </submittedName>
</protein>
<dbReference type="EMBL" id="KE747827">
    <property type="protein sequence ID" value="RMZ71655.1"/>
    <property type="molecule type" value="Genomic_DNA"/>
</dbReference>
<feature type="region of interest" description="Disordered" evidence="1">
    <location>
        <begin position="14"/>
        <end position="40"/>
    </location>
</feature>
<evidence type="ECO:0000313" key="3">
    <source>
        <dbReference type="Proteomes" id="UP000265663"/>
    </source>
</evidence>
<feature type="compositionally biased region" description="Basic and acidic residues" evidence="1">
    <location>
        <begin position="333"/>
        <end position="350"/>
    </location>
</feature>
<keyword evidence="3" id="KW-1185">Reference proteome</keyword>
<feature type="region of interest" description="Disordered" evidence="1">
    <location>
        <begin position="266"/>
        <end position="434"/>
    </location>
</feature>
<evidence type="ECO:0000313" key="2">
    <source>
        <dbReference type="EMBL" id="RMZ71655.1"/>
    </source>
</evidence>
<reference evidence="2 3" key="1">
    <citation type="journal article" date="2014" name="PLoS ONE">
        <title>De novo Genome Assembly of the Fungal Plant Pathogen Pyrenophora semeniperda.</title>
        <authorList>
            <person name="Soliai M.M."/>
            <person name="Meyer S.E."/>
            <person name="Udall J.A."/>
            <person name="Elzinga D.E."/>
            <person name="Hermansen R.A."/>
            <person name="Bodily P.M."/>
            <person name="Hart A.A."/>
            <person name="Coleman C.E."/>
        </authorList>
    </citation>
    <scope>NUCLEOTIDE SEQUENCE [LARGE SCALE GENOMIC DNA]</scope>
    <source>
        <strain evidence="2 3">CCB06</strain>
        <tissue evidence="2">Mycelium</tissue>
    </source>
</reference>
<organism evidence="2 3">
    <name type="scientific">Pyrenophora seminiperda CCB06</name>
    <dbReference type="NCBI Taxonomy" id="1302712"/>
    <lineage>
        <taxon>Eukaryota</taxon>
        <taxon>Fungi</taxon>
        <taxon>Dikarya</taxon>
        <taxon>Ascomycota</taxon>
        <taxon>Pezizomycotina</taxon>
        <taxon>Dothideomycetes</taxon>
        <taxon>Pleosporomycetidae</taxon>
        <taxon>Pleosporales</taxon>
        <taxon>Pleosporineae</taxon>
        <taxon>Pleosporaceae</taxon>
        <taxon>Pyrenophora</taxon>
    </lineage>
</organism>
<dbReference type="OrthoDB" id="5334244at2759"/>
<accession>A0A3M7MAV9</accession>
<name>A0A3M7MAV9_9PLEO</name>
<feature type="compositionally biased region" description="Basic and acidic residues" evidence="1">
    <location>
        <begin position="386"/>
        <end position="415"/>
    </location>
</feature>